<comment type="caution">
    <text evidence="2">The sequence shown here is derived from an EMBL/GenBank/DDBJ whole genome shotgun (WGS) entry which is preliminary data.</text>
</comment>
<dbReference type="SUPFAM" id="SSF47413">
    <property type="entry name" value="lambda repressor-like DNA-binding domains"/>
    <property type="match status" value="1"/>
</dbReference>
<evidence type="ECO:0000259" key="1">
    <source>
        <dbReference type="PROSITE" id="PS50943"/>
    </source>
</evidence>
<dbReference type="PROSITE" id="PS50943">
    <property type="entry name" value="HTH_CROC1"/>
    <property type="match status" value="1"/>
</dbReference>
<evidence type="ECO:0000313" key="3">
    <source>
        <dbReference type="Proteomes" id="UP001348641"/>
    </source>
</evidence>
<dbReference type="Pfam" id="PF13560">
    <property type="entry name" value="HTH_31"/>
    <property type="match status" value="1"/>
</dbReference>
<dbReference type="Proteomes" id="UP001348641">
    <property type="component" value="Unassembled WGS sequence"/>
</dbReference>
<dbReference type="EMBL" id="JAUUCC010000017">
    <property type="protein sequence ID" value="MEE2050648.1"/>
    <property type="molecule type" value="Genomic_DNA"/>
</dbReference>
<dbReference type="Pfam" id="PF19054">
    <property type="entry name" value="DUF5753"/>
    <property type="match status" value="1"/>
</dbReference>
<dbReference type="InterPro" id="IPR010982">
    <property type="entry name" value="Lambda_DNA-bd_dom_sf"/>
</dbReference>
<sequence length="270" mass="30106">MAEQVLTEWVAFGRETRRQRELAGITLGQLAKAIGYGSSTISKIERATRPPKRDYVTAIESVFGTNGDLLRRWSDAKKSADDPDWYRKSVTSEEQANQIRVWHPNLIPGFLQIADYARVIFRDGSPFDTPEQIEQLVALRVGRLEALQQGQNPRILAIISERAIRNIVCSPDVMESQIKHLIALSESGAVQTLIVPMNSPYHGGDSGPLKILGFTERASLVYAEHASGGELITNPEWVARLEMILSDLQTWALPPSASRELMKEAIEGMR</sequence>
<protein>
    <submittedName>
        <fullName evidence="2">Helix-turn-helix transcriptional regulator</fullName>
    </submittedName>
</protein>
<organism evidence="2 3">
    <name type="scientific">Nocardiopsis tropica</name>
    <dbReference type="NCBI Taxonomy" id="109330"/>
    <lineage>
        <taxon>Bacteria</taxon>
        <taxon>Bacillati</taxon>
        <taxon>Actinomycetota</taxon>
        <taxon>Actinomycetes</taxon>
        <taxon>Streptosporangiales</taxon>
        <taxon>Nocardiopsidaceae</taxon>
        <taxon>Nocardiopsis</taxon>
    </lineage>
</organism>
<dbReference type="RefSeq" id="WP_330157845.1">
    <property type="nucleotide sequence ID" value="NZ_BAAAJA010000005.1"/>
</dbReference>
<proteinExistence type="predicted"/>
<gene>
    <name evidence="2" type="ORF">Q8A49_09070</name>
</gene>
<dbReference type="InterPro" id="IPR043917">
    <property type="entry name" value="DUF5753"/>
</dbReference>
<evidence type="ECO:0000313" key="2">
    <source>
        <dbReference type="EMBL" id="MEE2050648.1"/>
    </source>
</evidence>
<dbReference type="InterPro" id="IPR001387">
    <property type="entry name" value="Cro/C1-type_HTH"/>
</dbReference>
<feature type="domain" description="HTH cro/C1-type" evidence="1">
    <location>
        <begin position="17"/>
        <end position="70"/>
    </location>
</feature>
<accession>A0ABU7KMY3</accession>
<dbReference type="CDD" id="cd00093">
    <property type="entry name" value="HTH_XRE"/>
    <property type="match status" value="1"/>
</dbReference>
<name>A0ABU7KMY3_9ACTN</name>
<reference evidence="2 3" key="1">
    <citation type="submission" date="2023-07" db="EMBL/GenBank/DDBJ databases">
        <authorList>
            <person name="Girao M."/>
            <person name="Carvalho M.F."/>
        </authorList>
    </citation>
    <scope>NUCLEOTIDE SEQUENCE [LARGE SCALE GENOMIC DNA]</scope>
    <source>
        <strain evidence="2 3">66/93</strain>
    </source>
</reference>
<dbReference type="Gene3D" id="1.10.260.40">
    <property type="entry name" value="lambda repressor-like DNA-binding domains"/>
    <property type="match status" value="1"/>
</dbReference>
<dbReference type="SMART" id="SM00530">
    <property type="entry name" value="HTH_XRE"/>
    <property type="match status" value="1"/>
</dbReference>